<organism evidence="1 2">
    <name type="scientific">Amycolatopsis acidicola</name>
    <dbReference type="NCBI Taxonomy" id="2596893"/>
    <lineage>
        <taxon>Bacteria</taxon>
        <taxon>Bacillati</taxon>
        <taxon>Actinomycetota</taxon>
        <taxon>Actinomycetes</taxon>
        <taxon>Pseudonocardiales</taxon>
        <taxon>Pseudonocardiaceae</taxon>
        <taxon>Amycolatopsis</taxon>
    </lineage>
</organism>
<evidence type="ECO:0000313" key="2">
    <source>
        <dbReference type="Proteomes" id="UP000319769"/>
    </source>
</evidence>
<dbReference type="EMBL" id="VMNW02000068">
    <property type="protein sequence ID" value="KAA9154192.1"/>
    <property type="molecule type" value="Genomic_DNA"/>
</dbReference>
<keyword evidence="2" id="KW-1185">Reference proteome</keyword>
<dbReference type="PIRSF" id="PIRSF007580">
    <property type="entry name" value="UCP07580"/>
    <property type="match status" value="1"/>
</dbReference>
<dbReference type="PANTHER" id="PTHR39456:SF1">
    <property type="entry name" value="METAL-DEPENDENT HYDROLASE"/>
    <property type="match status" value="1"/>
</dbReference>
<dbReference type="Proteomes" id="UP000319769">
    <property type="component" value="Unassembled WGS sequence"/>
</dbReference>
<dbReference type="GO" id="GO:0016787">
    <property type="term" value="F:hydrolase activity"/>
    <property type="evidence" value="ECO:0007669"/>
    <property type="project" value="UniProtKB-KW"/>
</dbReference>
<dbReference type="Pfam" id="PF10118">
    <property type="entry name" value="Metal_hydrol"/>
    <property type="match status" value="1"/>
</dbReference>
<dbReference type="PANTHER" id="PTHR39456">
    <property type="entry name" value="METAL-DEPENDENT HYDROLASE"/>
    <property type="match status" value="1"/>
</dbReference>
<protein>
    <submittedName>
        <fullName evidence="1">Metal-dependent hydrolase</fullName>
    </submittedName>
</protein>
<gene>
    <name evidence="1" type="ORF">FPZ12_032685</name>
</gene>
<reference evidence="1" key="1">
    <citation type="submission" date="2019-09" db="EMBL/GenBank/DDBJ databases">
        <authorList>
            <person name="Teo W.F.A."/>
            <person name="Duangmal K."/>
        </authorList>
    </citation>
    <scope>NUCLEOTIDE SEQUENCE [LARGE SCALE GENOMIC DNA]</scope>
    <source>
        <strain evidence="1">K81G1</strain>
    </source>
</reference>
<proteinExistence type="predicted"/>
<dbReference type="InterPro" id="IPR016516">
    <property type="entry name" value="UCP07580"/>
</dbReference>
<comment type="caution">
    <text evidence="1">The sequence shown here is derived from an EMBL/GenBank/DDBJ whole genome shotgun (WGS) entry which is preliminary data.</text>
</comment>
<dbReference type="AlphaFoldDB" id="A0A5N0UUV6"/>
<evidence type="ECO:0000313" key="1">
    <source>
        <dbReference type="EMBL" id="KAA9154192.1"/>
    </source>
</evidence>
<name>A0A5N0UUV6_9PSEU</name>
<accession>A0A5N0UUV6</accession>
<sequence>MSVDEDLVLKARDVHWDWQGLPPHWFGSDPFLTHWANVMNMLLPEGEIWFVKVFRQALPLIRDDRLHEAVTGFIGQEAMHSTSHQSVLEHFDRDGFDTGPFTRQLSWFFEGLLGDRALTGRAERRWLLERVALVAAIEHVTSFLGDWLLNARALDDYGIDPTMLDLFRWHGAEEVEHRSVAFDLFTHLDGGYARRVRTHLLAYPALFFWWIRGLKFLLAIDKETDAKPRLRDWFRRSRKGLMPGPLSVAKAFFTYLRPSYHPSRYGSTDQAVAYLAASPAARAAG</sequence>
<dbReference type="OrthoDB" id="4760165at2"/>
<keyword evidence="1" id="KW-0378">Hydrolase</keyword>
<dbReference type="RefSeq" id="WP_144756547.1">
    <property type="nucleotide sequence ID" value="NZ_VMNW02000068.1"/>
</dbReference>